<sequence>MQIIYKIGFLISFLLSLNLLFSQESTRVELFIQGGIEHSFIKYIPEELNPPTSGWRTSQEKNGNFNMTNSVGLNFNTKRKIQIQTGISYSNPSFDALDANVVHTVSIGELSLGFLPYSEKRDYQIKFRFFQLNIGVGVPIKLSNKLSIIIGTSATIKLLSDYKYKSKYSYETWKDIDFIQNNSFVFTDLPIFGIVTSAKARYRLNETNPNGVNLSFGLNYSYDFSSLSSWGNDFLFRAIGFNVGLIIPFQKKKI</sequence>
<protein>
    <recommendedName>
        <fullName evidence="3">Outer membrane protein beta-barrel domain-containing protein</fullName>
    </recommendedName>
</protein>
<evidence type="ECO:0008006" key="3">
    <source>
        <dbReference type="Google" id="ProtNLM"/>
    </source>
</evidence>
<keyword evidence="2" id="KW-1185">Reference proteome</keyword>
<organism evidence="1 2">
    <name type="scientific">Putridiphycobacter roseus</name>
    <dbReference type="NCBI Taxonomy" id="2219161"/>
    <lineage>
        <taxon>Bacteria</taxon>
        <taxon>Pseudomonadati</taxon>
        <taxon>Bacteroidota</taxon>
        <taxon>Flavobacteriia</taxon>
        <taxon>Flavobacteriales</taxon>
        <taxon>Crocinitomicaceae</taxon>
        <taxon>Putridiphycobacter</taxon>
    </lineage>
</organism>
<gene>
    <name evidence="1" type="ORF">DNU06_16850</name>
</gene>
<dbReference type="RefSeq" id="WP_111064679.1">
    <property type="nucleotide sequence ID" value="NZ_JBHUCU010000026.1"/>
</dbReference>
<dbReference type="AlphaFoldDB" id="A0A2W1N8U7"/>
<dbReference type="EMBL" id="QKSB01000020">
    <property type="protein sequence ID" value="PZE15675.1"/>
    <property type="molecule type" value="Genomic_DNA"/>
</dbReference>
<accession>A0A2W1N8U7</accession>
<dbReference type="Proteomes" id="UP000249248">
    <property type="component" value="Unassembled WGS sequence"/>
</dbReference>
<comment type="caution">
    <text evidence="1">The sequence shown here is derived from an EMBL/GenBank/DDBJ whole genome shotgun (WGS) entry which is preliminary data.</text>
</comment>
<reference evidence="1 2" key="1">
    <citation type="submission" date="2018-06" db="EMBL/GenBank/DDBJ databases">
        <title>The draft genome sequence of Crocinitomix sp. SM1701.</title>
        <authorList>
            <person name="Zhang X."/>
        </authorList>
    </citation>
    <scope>NUCLEOTIDE SEQUENCE [LARGE SCALE GENOMIC DNA]</scope>
    <source>
        <strain evidence="1 2">SM1701</strain>
    </source>
</reference>
<evidence type="ECO:0000313" key="1">
    <source>
        <dbReference type="EMBL" id="PZE15675.1"/>
    </source>
</evidence>
<name>A0A2W1N8U7_9FLAO</name>
<proteinExistence type="predicted"/>
<evidence type="ECO:0000313" key="2">
    <source>
        <dbReference type="Proteomes" id="UP000249248"/>
    </source>
</evidence>